<dbReference type="STRING" id="997884.HMPREF1068_00252"/>
<sequence>MKDLLSKQSKELLNKGNCFDFIRYFFTISIIIVHFCYLNDIKVFWFISGATGVRAFFIISGFLIFYSHIEKQSIRYYIEKRIRRILPPYISVVILCVVAGIFMTQLSLKDYLSSSETYKYLIANLSFLNFLQPTLPGVFESNPITAINGSLWTMKVEVMFYISVPFIFWMLKRYNKLWIMIAIFLIAIIYEYCFTKLYEQTNNDFYLLIRKQFGSQLVYFYSGTFILLYFDHFIKYLKFLFPIAIIIYYFQDSYYLLTYLEPLALATIIIGLAYSLKYLNFLRKYDNISYGMYLYHFPVTQAVVYYIAPHSTIYIAFILSLLLTIIISLISWKLIEKPIIMGYKIKAGNK</sequence>
<evidence type="ECO:0000313" key="4">
    <source>
        <dbReference type="Proteomes" id="UP000003089"/>
    </source>
</evidence>
<dbReference type="InterPro" id="IPR002656">
    <property type="entry name" value="Acyl_transf_3_dom"/>
</dbReference>
<keyword evidence="1" id="KW-0812">Transmembrane</keyword>
<reference evidence="3 4" key="1">
    <citation type="submission" date="2012-02" db="EMBL/GenBank/DDBJ databases">
        <title>The Genome Sequence of Bacteroides nordii CL02T12C05.</title>
        <authorList>
            <consortium name="The Broad Institute Genome Sequencing Platform"/>
            <person name="Earl A."/>
            <person name="Ward D."/>
            <person name="Feldgarden M."/>
            <person name="Gevers D."/>
            <person name="Zitomersky N.L."/>
            <person name="Coyne M.J."/>
            <person name="Comstock L.E."/>
            <person name="Young S.K."/>
            <person name="Zeng Q."/>
            <person name="Gargeya S."/>
            <person name="Fitzgerald M."/>
            <person name="Haas B."/>
            <person name="Abouelleil A."/>
            <person name="Alvarado L."/>
            <person name="Arachchi H.M."/>
            <person name="Berlin A."/>
            <person name="Chapman S.B."/>
            <person name="Gearin G."/>
            <person name="Goldberg J."/>
            <person name="Griggs A."/>
            <person name="Gujja S."/>
            <person name="Hansen M."/>
            <person name="Heiman D."/>
            <person name="Howarth C."/>
            <person name="Larimer J."/>
            <person name="Lui A."/>
            <person name="MacDonald P.J.P."/>
            <person name="McCowen C."/>
            <person name="Montmayeur A."/>
            <person name="Murphy C."/>
            <person name="Neiman D."/>
            <person name="Pearson M."/>
            <person name="Priest M."/>
            <person name="Roberts A."/>
            <person name="Saif S."/>
            <person name="Shea T."/>
            <person name="Sisk P."/>
            <person name="Stolte C."/>
            <person name="Sykes S."/>
            <person name="Wortman J."/>
            <person name="Nusbaum C."/>
            <person name="Birren B."/>
        </authorList>
    </citation>
    <scope>NUCLEOTIDE SEQUENCE [LARGE SCALE GENOMIC DNA]</scope>
    <source>
        <strain evidence="3 4">CL02T12C05</strain>
    </source>
</reference>
<protein>
    <recommendedName>
        <fullName evidence="2">Acyltransferase 3 domain-containing protein</fullName>
    </recommendedName>
</protein>
<dbReference type="InterPro" id="IPR050879">
    <property type="entry name" value="Acyltransferase_3"/>
</dbReference>
<dbReference type="GO" id="GO:0009103">
    <property type="term" value="P:lipopolysaccharide biosynthetic process"/>
    <property type="evidence" value="ECO:0007669"/>
    <property type="project" value="TreeGrafter"/>
</dbReference>
<proteinExistence type="predicted"/>
<feature type="transmembrane region" description="Helical" evidence="1">
    <location>
        <begin position="313"/>
        <end position="335"/>
    </location>
</feature>
<feature type="transmembrane region" description="Helical" evidence="1">
    <location>
        <begin position="288"/>
        <end position="307"/>
    </location>
</feature>
<feature type="transmembrane region" description="Helical" evidence="1">
    <location>
        <begin position="44"/>
        <end position="66"/>
    </location>
</feature>
<keyword evidence="4" id="KW-1185">Reference proteome</keyword>
<dbReference type="PANTHER" id="PTHR23028:SF53">
    <property type="entry name" value="ACYL_TRANSF_3 DOMAIN-CONTAINING PROTEIN"/>
    <property type="match status" value="1"/>
</dbReference>
<keyword evidence="1" id="KW-1133">Transmembrane helix</keyword>
<accession>I9H4R1</accession>
<comment type="caution">
    <text evidence="3">The sequence shown here is derived from an EMBL/GenBank/DDBJ whole genome shotgun (WGS) entry which is preliminary data.</text>
</comment>
<gene>
    <name evidence="3" type="ORF">HMPREF1068_00252</name>
</gene>
<organism evidence="3 4">
    <name type="scientific">Bacteroides nordii CL02T12C05</name>
    <dbReference type="NCBI Taxonomy" id="997884"/>
    <lineage>
        <taxon>Bacteria</taxon>
        <taxon>Pseudomonadati</taxon>
        <taxon>Bacteroidota</taxon>
        <taxon>Bacteroidia</taxon>
        <taxon>Bacteroidales</taxon>
        <taxon>Bacteroidaceae</taxon>
        <taxon>Bacteroides</taxon>
    </lineage>
</organism>
<feature type="transmembrane region" description="Helical" evidence="1">
    <location>
        <begin position="256"/>
        <end position="276"/>
    </location>
</feature>
<keyword evidence="1" id="KW-0472">Membrane</keyword>
<dbReference type="RefSeq" id="WP_007483043.1">
    <property type="nucleotide sequence ID" value="NZ_JH724314.1"/>
</dbReference>
<dbReference type="PANTHER" id="PTHR23028">
    <property type="entry name" value="ACETYLTRANSFERASE"/>
    <property type="match status" value="1"/>
</dbReference>
<dbReference type="GO" id="GO:0016020">
    <property type="term" value="C:membrane"/>
    <property type="evidence" value="ECO:0007669"/>
    <property type="project" value="TreeGrafter"/>
</dbReference>
<name>I9H4R1_9BACE</name>
<feature type="transmembrane region" description="Helical" evidence="1">
    <location>
        <begin position="218"/>
        <end position="250"/>
    </location>
</feature>
<feature type="transmembrane region" description="Helical" evidence="1">
    <location>
        <begin position="177"/>
        <end position="198"/>
    </location>
</feature>
<feature type="domain" description="Acyltransferase 3" evidence="2">
    <location>
        <begin position="18"/>
        <end position="330"/>
    </location>
</feature>
<dbReference type="GO" id="GO:0016747">
    <property type="term" value="F:acyltransferase activity, transferring groups other than amino-acyl groups"/>
    <property type="evidence" value="ECO:0007669"/>
    <property type="project" value="InterPro"/>
</dbReference>
<feature type="transmembrane region" description="Helical" evidence="1">
    <location>
        <begin position="21"/>
        <end position="38"/>
    </location>
</feature>
<evidence type="ECO:0000313" key="3">
    <source>
        <dbReference type="EMBL" id="EIY54539.1"/>
    </source>
</evidence>
<evidence type="ECO:0000259" key="2">
    <source>
        <dbReference type="Pfam" id="PF01757"/>
    </source>
</evidence>
<dbReference type="Proteomes" id="UP000003089">
    <property type="component" value="Unassembled WGS sequence"/>
</dbReference>
<dbReference type="AlphaFoldDB" id="I9H4R1"/>
<dbReference type="Pfam" id="PF01757">
    <property type="entry name" value="Acyl_transf_3"/>
    <property type="match status" value="1"/>
</dbReference>
<dbReference type="eggNOG" id="COG1835">
    <property type="taxonomic scope" value="Bacteria"/>
</dbReference>
<dbReference type="EMBL" id="AGXS01000003">
    <property type="protein sequence ID" value="EIY54539.1"/>
    <property type="molecule type" value="Genomic_DNA"/>
</dbReference>
<dbReference type="HOGENOM" id="CLU_005679_0_1_10"/>
<feature type="transmembrane region" description="Helical" evidence="1">
    <location>
        <begin position="86"/>
        <end position="108"/>
    </location>
</feature>
<dbReference type="PATRIC" id="fig|997884.3.peg.271"/>
<evidence type="ECO:0000256" key="1">
    <source>
        <dbReference type="SAM" id="Phobius"/>
    </source>
</evidence>